<protein>
    <recommendedName>
        <fullName evidence="3">YolD-like family protein</fullName>
    </recommendedName>
</protein>
<accession>A0ABS4S7J5</accession>
<dbReference type="Pfam" id="PF08863">
    <property type="entry name" value="YolD"/>
    <property type="match status" value="1"/>
</dbReference>
<organism evidence="1 2">
    <name type="scientific">Virgibacillus alimentarius</name>
    <dbReference type="NCBI Taxonomy" id="698769"/>
    <lineage>
        <taxon>Bacteria</taxon>
        <taxon>Bacillati</taxon>
        <taxon>Bacillota</taxon>
        <taxon>Bacilli</taxon>
        <taxon>Bacillales</taxon>
        <taxon>Bacillaceae</taxon>
        <taxon>Virgibacillus</taxon>
    </lineage>
</organism>
<evidence type="ECO:0008006" key="3">
    <source>
        <dbReference type="Google" id="ProtNLM"/>
    </source>
</evidence>
<dbReference type="PANTHER" id="PTHR40051">
    <property type="entry name" value="IG HYPOTHETICAL 15966"/>
    <property type="match status" value="1"/>
</dbReference>
<keyword evidence="2" id="KW-1185">Reference proteome</keyword>
<dbReference type="RefSeq" id="WP_051681395.1">
    <property type="nucleotide sequence ID" value="NZ_JAGIKX010000008.1"/>
</dbReference>
<evidence type="ECO:0000313" key="2">
    <source>
        <dbReference type="Proteomes" id="UP001519294"/>
    </source>
</evidence>
<sequence length="106" mass="12451">MSLKDRGTKKWTSLMLPEHVEMLKEVFRQDEYKEKPILDEQQKVEMDTMLQCALHNDLTVEITYFADHDYKKVEGKLLMIDVLNNRLALEDEIEIKISDVIGVNVL</sequence>
<reference evidence="1 2" key="1">
    <citation type="submission" date="2021-03" db="EMBL/GenBank/DDBJ databases">
        <title>Genomic Encyclopedia of Type Strains, Phase IV (KMG-IV): sequencing the most valuable type-strain genomes for metagenomic binning, comparative biology and taxonomic classification.</title>
        <authorList>
            <person name="Goeker M."/>
        </authorList>
    </citation>
    <scope>NUCLEOTIDE SEQUENCE [LARGE SCALE GENOMIC DNA]</scope>
    <source>
        <strain evidence="1 2">DSM 25790</strain>
    </source>
</reference>
<dbReference type="InterPro" id="IPR014962">
    <property type="entry name" value="YolD"/>
</dbReference>
<dbReference type="PANTHER" id="PTHR40051:SF1">
    <property type="entry name" value="YOLD-LIKE FAMILY PROTEIN"/>
    <property type="match status" value="1"/>
</dbReference>
<gene>
    <name evidence="1" type="ORF">J2Z81_001404</name>
</gene>
<comment type="caution">
    <text evidence="1">The sequence shown here is derived from an EMBL/GenBank/DDBJ whole genome shotgun (WGS) entry which is preliminary data.</text>
</comment>
<dbReference type="Proteomes" id="UP001519294">
    <property type="component" value="Unassembled WGS sequence"/>
</dbReference>
<proteinExistence type="predicted"/>
<name>A0ABS4S7J5_9BACI</name>
<dbReference type="EMBL" id="JAGIKX010000008">
    <property type="protein sequence ID" value="MBP2257456.1"/>
    <property type="molecule type" value="Genomic_DNA"/>
</dbReference>
<evidence type="ECO:0000313" key="1">
    <source>
        <dbReference type="EMBL" id="MBP2257456.1"/>
    </source>
</evidence>